<accession>A0A1G5Q4U8</accession>
<proteinExistence type="predicted"/>
<dbReference type="Proteomes" id="UP000183223">
    <property type="component" value="Unassembled WGS sequence"/>
</dbReference>
<dbReference type="GeneID" id="45654474"/>
<keyword evidence="3" id="KW-1185">Reference proteome</keyword>
<reference evidence="3" key="1">
    <citation type="submission" date="2016-10" db="EMBL/GenBank/DDBJ databases">
        <authorList>
            <person name="Varghese N."/>
            <person name="Submissions S."/>
        </authorList>
    </citation>
    <scope>NUCLEOTIDE SEQUENCE [LARGE SCALE GENOMIC DNA]</scope>
    <source>
        <strain evidence="3">ATCC 29999</strain>
    </source>
</reference>
<feature type="transmembrane region" description="Helical" evidence="1">
    <location>
        <begin position="6"/>
        <end position="27"/>
    </location>
</feature>
<keyword evidence="1" id="KW-0812">Transmembrane</keyword>
<keyword evidence="1" id="KW-1133">Transmembrane helix</keyword>
<gene>
    <name evidence="2" type="ORF">SAMN02982990_00914</name>
</gene>
<dbReference type="STRING" id="29488.KS18_01375"/>
<sequence>MNIITFIILVISFISSIIFLIISIAIYKINQKKMDKIIELYIEEGFYLPIGITIERFGRMRDQFQVVMFFYRLLTGKKMKTNHPDGKYMHQESYDFIQNLPSSLTHWIKIYIITTYIGGALFFTATIIVLIQKHYSLN</sequence>
<dbReference type="AlphaFoldDB" id="A0A1G5Q4U8"/>
<organism evidence="2 3">
    <name type="scientific">Photorhabdus luminescens</name>
    <name type="common">Xenorhabdus luminescens</name>
    <dbReference type="NCBI Taxonomy" id="29488"/>
    <lineage>
        <taxon>Bacteria</taxon>
        <taxon>Pseudomonadati</taxon>
        <taxon>Pseudomonadota</taxon>
        <taxon>Gammaproteobacteria</taxon>
        <taxon>Enterobacterales</taxon>
        <taxon>Morganellaceae</taxon>
        <taxon>Photorhabdus</taxon>
    </lineage>
</organism>
<dbReference type="EMBL" id="FMWJ01000003">
    <property type="protein sequence ID" value="SCZ56702.1"/>
    <property type="molecule type" value="Genomic_DNA"/>
</dbReference>
<evidence type="ECO:0000256" key="1">
    <source>
        <dbReference type="SAM" id="Phobius"/>
    </source>
</evidence>
<dbReference type="RefSeq" id="WP_049581346.1">
    <property type="nucleotide sequence ID" value="NZ_CAWQXX010000028.1"/>
</dbReference>
<evidence type="ECO:0000313" key="3">
    <source>
        <dbReference type="Proteomes" id="UP000183223"/>
    </source>
</evidence>
<feature type="transmembrane region" description="Helical" evidence="1">
    <location>
        <begin position="110"/>
        <end position="131"/>
    </location>
</feature>
<protein>
    <submittedName>
        <fullName evidence="2">Uncharacterized protein</fullName>
    </submittedName>
</protein>
<evidence type="ECO:0000313" key="2">
    <source>
        <dbReference type="EMBL" id="SCZ56702.1"/>
    </source>
</evidence>
<keyword evidence="1" id="KW-0472">Membrane</keyword>
<name>A0A1G5Q4U8_PHOLU</name>